<dbReference type="EMBL" id="RAWB01000206">
    <property type="protein sequence ID" value="RKH56521.1"/>
    <property type="molecule type" value="Genomic_DNA"/>
</dbReference>
<keyword evidence="3" id="KW-1185">Reference proteome</keyword>
<evidence type="ECO:0000313" key="3">
    <source>
        <dbReference type="Proteomes" id="UP000272888"/>
    </source>
</evidence>
<organism evidence="2 3">
    <name type="scientific">Corallococcus llansteffanensis</name>
    <dbReference type="NCBI Taxonomy" id="2316731"/>
    <lineage>
        <taxon>Bacteria</taxon>
        <taxon>Pseudomonadati</taxon>
        <taxon>Myxococcota</taxon>
        <taxon>Myxococcia</taxon>
        <taxon>Myxococcales</taxon>
        <taxon>Cystobacterineae</taxon>
        <taxon>Myxococcaceae</taxon>
        <taxon>Corallococcus</taxon>
    </lineage>
</organism>
<name>A0A3A8PP70_9BACT</name>
<evidence type="ECO:0000313" key="2">
    <source>
        <dbReference type="EMBL" id="RKH56521.1"/>
    </source>
</evidence>
<sequence length="527" mass="57493">MLLCACLFGLGACDSTSSPTPDSGPDAGADAGPTPTCEDFSCTEGACSMQDGQPVCLCADGSAPPCAPPVIPAGHTLLTPSAEVQTVAWEDQEVPRRFAFVAWAGRHYDLIAEPRWSSYTLTLRDAAGVKLDSVEPMGMAPYTWHWSGLTGGAVYTVEVKRYAFQWQSPFVFRFVDQGPDDHGDLLRTATPWTPSEQSLTGFGEHVGERDLFSFPTVAGNVYSLGCTFPTQDWELSFLNGQVATSFGFVDSAPYAATQAATAFKSAGGVHHASIKDKRSAPSSVPYNCVLRDMGPDDHNDNSLEGPPTVLPPGTASVQGRLGYVTDNDDFSLGVLPRHHYRVSCTLDGPMGCEVRTAAPGDVIDNYSDDKSKMTFKTTHATHFVRVGGNRVVPARWVEGHYTLQFEDLGEDDHGDWIDTATPLTGSVQVVQGRITDVIDSDYFSFQAIAGWTYRISSDWRETPDQYQLYSSIYDDQGFFIRTSRTHVGSRWNRDFTAPKTGTYFIGLGAESKDNVGDYTFEFRVLDP</sequence>
<proteinExistence type="predicted"/>
<dbReference type="Gene3D" id="2.60.120.380">
    <property type="match status" value="1"/>
</dbReference>
<evidence type="ECO:0000256" key="1">
    <source>
        <dbReference type="SAM" id="MobiDB-lite"/>
    </source>
</evidence>
<protein>
    <submittedName>
        <fullName evidence="2">Uncharacterized protein</fullName>
    </submittedName>
</protein>
<dbReference type="AlphaFoldDB" id="A0A3A8PP70"/>
<feature type="region of interest" description="Disordered" evidence="1">
    <location>
        <begin position="15"/>
        <end position="35"/>
    </location>
</feature>
<accession>A0A3A8PP70</accession>
<reference evidence="3" key="1">
    <citation type="submission" date="2018-09" db="EMBL/GenBank/DDBJ databases">
        <authorList>
            <person name="Livingstone P.G."/>
            <person name="Whitworth D.E."/>
        </authorList>
    </citation>
    <scope>NUCLEOTIDE SEQUENCE [LARGE SCALE GENOMIC DNA]</scope>
    <source>
        <strain evidence="3">CA051B</strain>
    </source>
</reference>
<gene>
    <name evidence="2" type="ORF">D7V93_20070</name>
</gene>
<comment type="caution">
    <text evidence="2">The sequence shown here is derived from an EMBL/GenBank/DDBJ whole genome shotgun (WGS) entry which is preliminary data.</text>
</comment>
<dbReference type="Proteomes" id="UP000272888">
    <property type="component" value="Unassembled WGS sequence"/>
</dbReference>